<dbReference type="InterPro" id="IPR010559">
    <property type="entry name" value="Sig_transdc_His_kin_internal"/>
</dbReference>
<evidence type="ECO:0000256" key="2">
    <source>
        <dbReference type="SAM" id="Phobius"/>
    </source>
</evidence>
<dbReference type="PANTHER" id="PTHR34220:SF7">
    <property type="entry name" value="SENSOR HISTIDINE KINASE YPDA"/>
    <property type="match status" value="1"/>
</dbReference>
<feature type="transmembrane region" description="Helical" evidence="2">
    <location>
        <begin position="87"/>
        <end position="109"/>
    </location>
</feature>
<reference evidence="4" key="1">
    <citation type="journal article" date="2021" name="PeerJ">
        <title>Extensive microbial diversity within the chicken gut microbiome revealed by metagenomics and culture.</title>
        <authorList>
            <person name="Gilroy R."/>
            <person name="Ravi A."/>
            <person name="Getino M."/>
            <person name="Pursley I."/>
            <person name="Horton D.L."/>
            <person name="Alikhan N.F."/>
            <person name="Baker D."/>
            <person name="Gharbi K."/>
            <person name="Hall N."/>
            <person name="Watson M."/>
            <person name="Adriaenssens E.M."/>
            <person name="Foster-Nyarko E."/>
            <person name="Jarju S."/>
            <person name="Secka A."/>
            <person name="Antonio M."/>
            <person name="Oren A."/>
            <person name="Chaudhuri R.R."/>
            <person name="La Ragione R."/>
            <person name="Hildebrand F."/>
            <person name="Pallen M.J."/>
        </authorList>
    </citation>
    <scope>NUCLEOTIDE SEQUENCE</scope>
    <source>
        <strain evidence="4">ChiHjej9B8-1298</strain>
    </source>
</reference>
<feature type="domain" description="Signal transduction histidine kinase internal region" evidence="3">
    <location>
        <begin position="166"/>
        <end position="243"/>
    </location>
</feature>
<dbReference type="InterPro" id="IPR050640">
    <property type="entry name" value="Bact_2-comp_sensor_kinase"/>
</dbReference>
<evidence type="ECO:0000313" key="4">
    <source>
        <dbReference type="EMBL" id="HIZ32653.1"/>
    </source>
</evidence>
<name>A0A9D2E7K6_9BACE</name>
<keyword evidence="2" id="KW-1133">Transmembrane helix</keyword>
<dbReference type="GO" id="GO:0000155">
    <property type="term" value="F:phosphorelay sensor kinase activity"/>
    <property type="evidence" value="ECO:0007669"/>
    <property type="project" value="InterPro"/>
</dbReference>
<gene>
    <name evidence="4" type="ORF">H9814_03765</name>
</gene>
<dbReference type="Pfam" id="PF06580">
    <property type="entry name" value="His_kinase"/>
    <property type="match status" value="1"/>
</dbReference>
<feature type="coiled-coil region" evidence="1">
    <location>
        <begin position="141"/>
        <end position="173"/>
    </location>
</feature>
<keyword evidence="4" id="KW-0808">Transferase</keyword>
<protein>
    <submittedName>
        <fullName evidence="4">Histidine kinase</fullName>
    </submittedName>
</protein>
<accession>A0A9D2E7K6</accession>
<keyword evidence="2" id="KW-0472">Membrane</keyword>
<dbReference type="AlphaFoldDB" id="A0A9D2E7K6"/>
<dbReference type="EMBL" id="DXBX01000026">
    <property type="protein sequence ID" value="HIZ32653.1"/>
    <property type="molecule type" value="Genomic_DNA"/>
</dbReference>
<evidence type="ECO:0000313" key="5">
    <source>
        <dbReference type="Proteomes" id="UP000824028"/>
    </source>
</evidence>
<keyword evidence="2" id="KW-0812">Transmembrane</keyword>
<reference evidence="4" key="2">
    <citation type="submission" date="2021-04" db="EMBL/GenBank/DDBJ databases">
        <authorList>
            <person name="Gilroy R."/>
        </authorList>
    </citation>
    <scope>NUCLEOTIDE SEQUENCE</scope>
    <source>
        <strain evidence="4">ChiHjej9B8-1298</strain>
    </source>
</reference>
<evidence type="ECO:0000259" key="3">
    <source>
        <dbReference type="Pfam" id="PF06580"/>
    </source>
</evidence>
<sequence>MPMDGIFRKLKVWDIFCLAGISYLLYTALWIIVDREVWFMGVSVPFAYLLVDFGIACLFTGCSLCLCLLTFSILPSKTSYLWTALRVGILFLLNNLIAYLTTLVSYRIFPEIDTELFSIEGIYIYGMVATFVSCIYALQSYIQLRNERQRLEMDLMKEKEAALQVQLQSLKLQINPHFMFNNFSILSELIEEDKELAETFLAHLSKVYRYVLSHLDKDLVPLAEEICFLQSYLYLIKLRYQDSILANIDVSNAEVGQCLIPPMSLQFLVENAVKHNSFSKASPLRIDILVSDGYVIVRNNKSPLLSPPENSTHVGQKNIRERYALLCDKEVKIADCKESYTVSLPLIHKPYGHPDLGR</sequence>
<dbReference type="Proteomes" id="UP000824028">
    <property type="component" value="Unassembled WGS sequence"/>
</dbReference>
<keyword evidence="4" id="KW-0418">Kinase</keyword>
<feature type="transmembrane region" description="Helical" evidence="2">
    <location>
        <begin position="53"/>
        <end position="75"/>
    </location>
</feature>
<proteinExistence type="predicted"/>
<dbReference type="GO" id="GO:0016020">
    <property type="term" value="C:membrane"/>
    <property type="evidence" value="ECO:0007669"/>
    <property type="project" value="InterPro"/>
</dbReference>
<feature type="transmembrane region" description="Helical" evidence="2">
    <location>
        <begin position="12"/>
        <end position="33"/>
    </location>
</feature>
<comment type="caution">
    <text evidence="4">The sequence shown here is derived from an EMBL/GenBank/DDBJ whole genome shotgun (WGS) entry which is preliminary data.</text>
</comment>
<dbReference type="PANTHER" id="PTHR34220">
    <property type="entry name" value="SENSOR HISTIDINE KINASE YPDA"/>
    <property type="match status" value="1"/>
</dbReference>
<organism evidence="4 5">
    <name type="scientific">Candidatus Bacteroides merdigallinarum</name>
    <dbReference type="NCBI Taxonomy" id="2838473"/>
    <lineage>
        <taxon>Bacteria</taxon>
        <taxon>Pseudomonadati</taxon>
        <taxon>Bacteroidota</taxon>
        <taxon>Bacteroidia</taxon>
        <taxon>Bacteroidales</taxon>
        <taxon>Bacteroidaceae</taxon>
        <taxon>Bacteroides</taxon>
    </lineage>
</organism>
<evidence type="ECO:0000256" key="1">
    <source>
        <dbReference type="SAM" id="Coils"/>
    </source>
</evidence>
<keyword evidence="1" id="KW-0175">Coiled coil</keyword>
<feature type="transmembrane region" description="Helical" evidence="2">
    <location>
        <begin position="121"/>
        <end position="142"/>
    </location>
</feature>